<name>A0AAD6ZKB7_9AGAR</name>
<proteinExistence type="predicted"/>
<feature type="signal peptide" evidence="2">
    <location>
        <begin position="1"/>
        <end position="24"/>
    </location>
</feature>
<feature type="region of interest" description="Disordered" evidence="1">
    <location>
        <begin position="30"/>
        <end position="74"/>
    </location>
</feature>
<dbReference type="Proteomes" id="UP001218218">
    <property type="component" value="Unassembled WGS sequence"/>
</dbReference>
<accession>A0AAD6ZKB7</accession>
<feature type="compositionally biased region" description="Low complexity" evidence="1">
    <location>
        <begin position="51"/>
        <end position="62"/>
    </location>
</feature>
<comment type="caution">
    <text evidence="3">The sequence shown here is derived from an EMBL/GenBank/DDBJ whole genome shotgun (WGS) entry which is preliminary data.</text>
</comment>
<sequence length="74" mass="8122">MTMRRLVACCLPFFAIWFFLSVDSHSMPGSMEKHVSPAADPFTRSQKTTFHSNPSHPPRNSSGLSAALTISARA</sequence>
<evidence type="ECO:0000256" key="2">
    <source>
        <dbReference type="SAM" id="SignalP"/>
    </source>
</evidence>
<evidence type="ECO:0000313" key="3">
    <source>
        <dbReference type="EMBL" id="KAJ7327417.1"/>
    </source>
</evidence>
<evidence type="ECO:0000313" key="4">
    <source>
        <dbReference type="Proteomes" id="UP001218218"/>
    </source>
</evidence>
<dbReference type="EMBL" id="JARIHO010000041">
    <property type="protein sequence ID" value="KAJ7327417.1"/>
    <property type="molecule type" value="Genomic_DNA"/>
</dbReference>
<keyword evidence="4" id="KW-1185">Reference proteome</keyword>
<evidence type="ECO:0000256" key="1">
    <source>
        <dbReference type="SAM" id="MobiDB-lite"/>
    </source>
</evidence>
<protein>
    <submittedName>
        <fullName evidence="3">Uncharacterized protein</fullName>
    </submittedName>
</protein>
<keyword evidence="2" id="KW-0732">Signal</keyword>
<dbReference type="AlphaFoldDB" id="A0AAD6ZKB7"/>
<gene>
    <name evidence="3" type="ORF">DFH08DRAFT_884485</name>
</gene>
<feature type="chain" id="PRO_5042066255" evidence="2">
    <location>
        <begin position="25"/>
        <end position="74"/>
    </location>
</feature>
<reference evidence="3" key="1">
    <citation type="submission" date="2023-03" db="EMBL/GenBank/DDBJ databases">
        <title>Massive genome expansion in bonnet fungi (Mycena s.s.) driven by repeated elements and novel gene families across ecological guilds.</title>
        <authorList>
            <consortium name="Lawrence Berkeley National Laboratory"/>
            <person name="Harder C.B."/>
            <person name="Miyauchi S."/>
            <person name="Viragh M."/>
            <person name="Kuo A."/>
            <person name="Thoen E."/>
            <person name="Andreopoulos B."/>
            <person name="Lu D."/>
            <person name="Skrede I."/>
            <person name="Drula E."/>
            <person name="Henrissat B."/>
            <person name="Morin E."/>
            <person name="Kohler A."/>
            <person name="Barry K."/>
            <person name="LaButti K."/>
            <person name="Morin E."/>
            <person name="Salamov A."/>
            <person name="Lipzen A."/>
            <person name="Mereny Z."/>
            <person name="Hegedus B."/>
            <person name="Baldrian P."/>
            <person name="Stursova M."/>
            <person name="Weitz H."/>
            <person name="Taylor A."/>
            <person name="Grigoriev I.V."/>
            <person name="Nagy L.G."/>
            <person name="Martin F."/>
            <person name="Kauserud H."/>
        </authorList>
    </citation>
    <scope>NUCLEOTIDE SEQUENCE</scope>
    <source>
        <strain evidence="3">CBHHK002</strain>
    </source>
</reference>
<organism evidence="3 4">
    <name type="scientific">Mycena albidolilacea</name>
    <dbReference type="NCBI Taxonomy" id="1033008"/>
    <lineage>
        <taxon>Eukaryota</taxon>
        <taxon>Fungi</taxon>
        <taxon>Dikarya</taxon>
        <taxon>Basidiomycota</taxon>
        <taxon>Agaricomycotina</taxon>
        <taxon>Agaricomycetes</taxon>
        <taxon>Agaricomycetidae</taxon>
        <taxon>Agaricales</taxon>
        <taxon>Marasmiineae</taxon>
        <taxon>Mycenaceae</taxon>
        <taxon>Mycena</taxon>
    </lineage>
</organism>